<dbReference type="InterPro" id="IPR013984">
    <property type="entry name" value="Ald_Fedxn_OxRdtase_dom2"/>
</dbReference>
<dbReference type="RefSeq" id="WP_013603960.1">
    <property type="nucleotide sequence ID" value="NC_015151.1"/>
</dbReference>
<comment type="cofactor">
    <cofactor evidence="1">
        <name>[4Fe-4S] cluster</name>
        <dbReference type="ChEBI" id="CHEBI:49883"/>
    </cofactor>
</comment>
<evidence type="ECO:0000256" key="8">
    <source>
        <dbReference type="ARBA" id="ARBA00049934"/>
    </source>
</evidence>
<dbReference type="Pfam" id="PF01314">
    <property type="entry name" value="AFOR_C"/>
    <property type="match status" value="1"/>
</dbReference>
<evidence type="ECO:0000256" key="6">
    <source>
        <dbReference type="ARBA" id="ARBA00023004"/>
    </source>
</evidence>
<evidence type="ECO:0000256" key="2">
    <source>
        <dbReference type="ARBA" id="ARBA00011032"/>
    </source>
</evidence>
<sequence>MHGYAGRILWINLSRNNTRAEGINEGNARLFIGGRGLGLKIIFDLNLGLNNIDPYGAENPLIITTGPLGGTRIPLTTRAAAIFKSPLTNRWSYSTVGGTLGAYMKYAGVDVVVITGISPRPVHLVISDGRVEFRDARELWGLDTVETEHVIKREFRDSAVLTIGPAGENKVPYACIGHEDWRQFGRTGAGAVMGSKNVKAITFVPVGKTVDVADDKAYQDLVRNLGRQAVTNPGMVPYRQGGTVRLVDTGNGMGFFPSIYWTRVVMPNWENISWEKTLKPKYFIKNGACLYCPVACHKVVRSSDGEYDLEYETMMALGGLTGIHDPQRLIDLAELADRLGFDTISLGNTIAFLIYLGDKGIIKDAPKWGDYEGIKQLIINTAYRRGLGELAALGTKAIAEKLSVPDLAIHVKGLEPAAYDPRTLKGMILNNAISERGADHLWASAYAVDIAGQAGGRFATGEDKVRAIMDIEERNALYDSMLLCKFGRAIYTWDVIRDVMNAVTGFNYTIDELRETAQRIIVLHRYMNGTTIEQDKIPPRWLREPVEYDGKKYVVTEEEWSFMVRKYYELRGYDELGKPRQDTLVRLKILSQS</sequence>
<keyword evidence="3" id="KW-0004">4Fe-4S</keyword>
<dbReference type="Pfam" id="PF02730">
    <property type="entry name" value="AFOR_N"/>
    <property type="match status" value="1"/>
</dbReference>
<evidence type="ECO:0000259" key="9">
    <source>
        <dbReference type="SMART" id="SM00790"/>
    </source>
</evidence>
<evidence type="ECO:0000256" key="5">
    <source>
        <dbReference type="ARBA" id="ARBA00023002"/>
    </source>
</evidence>
<comment type="similarity">
    <text evidence="2">Belongs to the AOR/FOR family.</text>
</comment>
<evidence type="ECO:0000256" key="4">
    <source>
        <dbReference type="ARBA" id="ARBA00022723"/>
    </source>
</evidence>
<keyword evidence="6" id="KW-0408">Iron</keyword>
<dbReference type="InterPro" id="IPR013985">
    <property type="entry name" value="Ald_Fedxn_OxRdtase_dom3"/>
</dbReference>
<dbReference type="GO" id="GO:0051539">
    <property type="term" value="F:4 iron, 4 sulfur cluster binding"/>
    <property type="evidence" value="ECO:0007669"/>
    <property type="project" value="UniProtKB-KW"/>
</dbReference>
<keyword evidence="7" id="KW-0411">Iron-sulfur</keyword>
<proteinExistence type="inferred from homology"/>
<dbReference type="HOGENOM" id="CLU_020364_1_0_2"/>
<name>F0QV65_VULM7</name>
<dbReference type="SUPFAM" id="SSF56228">
    <property type="entry name" value="Aldehyde ferredoxin oxidoreductase, N-terminal domain"/>
    <property type="match status" value="1"/>
</dbReference>
<gene>
    <name evidence="10" type="ordered locus">VMUT_0586</name>
</gene>
<comment type="cofactor">
    <cofactor evidence="8">
        <name>tungstopterin</name>
        <dbReference type="ChEBI" id="CHEBI:30402"/>
    </cofactor>
</comment>
<evidence type="ECO:0000313" key="10">
    <source>
        <dbReference type="EMBL" id="ADY00797.1"/>
    </source>
</evidence>
<reference evidence="10 11" key="1">
    <citation type="journal article" date="2011" name="J. Bacteriol.">
        <title>Complete genome sequence of 'Vulcanisaeta moutnovskia' strain 768-28, a novel member of the hyperthermophilic crenarchaeal genus vulcanisaeta.</title>
        <authorList>
            <person name="Gumerov V.M."/>
            <person name="Mardanov A.V."/>
            <person name="Beletsky A.V."/>
            <person name="Prokofeva M.I."/>
            <person name="Bonch-Osmolovskaya E.A."/>
            <person name="Ravin N.V."/>
            <person name="Skryabin K.G."/>
        </authorList>
    </citation>
    <scope>NUCLEOTIDE SEQUENCE [LARGE SCALE GENOMIC DNA]</scope>
    <source>
        <strain evidence="10 11">768-28</strain>
    </source>
</reference>
<dbReference type="Gene3D" id="1.10.599.10">
    <property type="entry name" value="Aldehyde Ferredoxin Oxidoreductase Protein, subunit A, domain 3"/>
    <property type="match status" value="1"/>
</dbReference>
<dbReference type="InterPro" id="IPR051919">
    <property type="entry name" value="W-dependent_AOR"/>
</dbReference>
<evidence type="ECO:0000256" key="7">
    <source>
        <dbReference type="ARBA" id="ARBA00023014"/>
    </source>
</evidence>
<keyword evidence="11" id="KW-1185">Reference proteome</keyword>
<dbReference type="InterPro" id="IPR036503">
    <property type="entry name" value="Ald_Fedxn_OxRdtase_N_sf"/>
</dbReference>
<dbReference type="PANTHER" id="PTHR30038">
    <property type="entry name" value="ALDEHYDE FERREDOXIN OXIDOREDUCTASE"/>
    <property type="match status" value="1"/>
</dbReference>
<dbReference type="InterPro" id="IPR013983">
    <property type="entry name" value="Ald_Fedxn_OxRdtase_N"/>
</dbReference>
<dbReference type="GO" id="GO:0009055">
    <property type="term" value="F:electron transfer activity"/>
    <property type="evidence" value="ECO:0007669"/>
    <property type="project" value="InterPro"/>
</dbReference>
<protein>
    <submittedName>
        <fullName evidence="10">Aldehyde ferredoxin oxidoreductase</fullName>
    </submittedName>
</protein>
<dbReference type="InterPro" id="IPR036021">
    <property type="entry name" value="Tungsten_al_ferr_oxy-like_C"/>
</dbReference>
<dbReference type="GeneID" id="10288238"/>
<evidence type="ECO:0000256" key="3">
    <source>
        <dbReference type="ARBA" id="ARBA00022485"/>
    </source>
</evidence>
<dbReference type="GO" id="GO:0016625">
    <property type="term" value="F:oxidoreductase activity, acting on the aldehyde or oxo group of donors, iron-sulfur protein as acceptor"/>
    <property type="evidence" value="ECO:0007669"/>
    <property type="project" value="InterPro"/>
</dbReference>
<organism evidence="10 11">
    <name type="scientific">Vulcanisaeta moutnovskia (strain 768-28)</name>
    <dbReference type="NCBI Taxonomy" id="985053"/>
    <lineage>
        <taxon>Archaea</taxon>
        <taxon>Thermoproteota</taxon>
        <taxon>Thermoprotei</taxon>
        <taxon>Thermoproteales</taxon>
        <taxon>Thermoproteaceae</taxon>
        <taxon>Vulcanisaeta</taxon>
    </lineage>
</organism>
<dbReference type="SMART" id="SM00790">
    <property type="entry name" value="AFOR_N"/>
    <property type="match status" value="1"/>
</dbReference>
<feature type="domain" description="Aldehyde ferredoxin oxidoreductase N-terminal" evidence="9">
    <location>
        <begin position="4"/>
        <end position="209"/>
    </location>
</feature>
<accession>F0QV65</accession>
<dbReference type="STRING" id="985053.VMUT_0586"/>
<dbReference type="SUPFAM" id="SSF48310">
    <property type="entry name" value="Aldehyde ferredoxin oxidoreductase, C-terminal domains"/>
    <property type="match status" value="1"/>
</dbReference>
<evidence type="ECO:0000256" key="1">
    <source>
        <dbReference type="ARBA" id="ARBA00001966"/>
    </source>
</evidence>
<dbReference type="KEGG" id="vmo:VMUT_0586"/>
<dbReference type="Proteomes" id="UP000007485">
    <property type="component" value="Chromosome"/>
</dbReference>
<dbReference type="PANTHER" id="PTHR30038:SF9">
    <property type="entry name" value="ALDEHYDE FERREDOXIN OXIDOREDUCTASE"/>
    <property type="match status" value="1"/>
</dbReference>
<dbReference type="GO" id="GO:0046872">
    <property type="term" value="F:metal ion binding"/>
    <property type="evidence" value="ECO:0007669"/>
    <property type="project" value="UniProtKB-KW"/>
</dbReference>
<dbReference type="AlphaFoldDB" id="F0QV65"/>
<keyword evidence="4" id="KW-0479">Metal-binding</keyword>
<dbReference type="OrthoDB" id="30771at2157"/>
<dbReference type="Gene3D" id="1.10.569.10">
    <property type="entry name" value="Aldehyde Ferredoxin Oxidoreductase Protein, subunit A, domain 2"/>
    <property type="match status" value="1"/>
</dbReference>
<evidence type="ECO:0000313" key="11">
    <source>
        <dbReference type="Proteomes" id="UP000007485"/>
    </source>
</evidence>
<dbReference type="InterPro" id="IPR001203">
    <property type="entry name" value="OxRdtase_Ald_Fedxn_C"/>
</dbReference>
<dbReference type="Gene3D" id="3.60.9.10">
    <property type="entry name" value="Aldehyde ferredoxin oxidoreductase, N-terminal domain"/>
    <property type="match status" value="1"/>
</dbReference>
<keyword evidence="5" id="KW-0560">Oxidoreductase</keyword>
<dbReference type="eggNOG" id="arCOG00706">
    <property type="taxonomic scope" value="Archaea"/>
</dbReference>
<dbReference type="EMBL" id="CP002529">
    <property type="protein sequence ID" value="ADY00797.1"/>
    <property type="molecule type" value="Genomic_DNA"/>
</dbReference>